<evidence type="ECO:0000313" key="3">
    <source>
        <dbReference type="EMBL" id="PYZ95334.1"/>
    </source>
</evidence>
<feature type="domain" description="Activator of Hsp90 ATPase homologue 1/2-like C-terminal" evidence="2">
    <location>
        <begin position="19"/>
        <end position="159"/>
    </location>
</feature>
<comment type="caution">
    <text evidence="3">The sequence shown here is derived from an EMBL/GenBank/DDBJ whole genome shotgun (WGS) entry which is preliminary data.</text>
</comment>
<dbReference type="EMBL" id="PDOD01000001">
    <property type="protein sequence ID" value="PYZ95334.1"/>
    <property type="molecule type" value="Genomic_DNA"/>
</dbReference>
<dbReference type="OrthoDB" id="190358at2"/>
<dbReference type="SUPFAM" id="SSF55961">
    <property type="entry name" value="Bet v1-like"/>
    <property type="match status" value="1"/>
</dbReference>
<dbReference type="InterPro" id="IPR013538">
    <property type="entry name" value="ASHA1/2-like_C"/>
</dbReference>
<dbReference type="Proteomes" id="UP000248214">
    <property type="component" value="Unassembled WGS sequence"/>
</dbReference>
<proteinExistence type="inferred from homology"/>
<accession>A0A323TMP9</accession>
<evidence type="ECO:0000259" key="2">
    <source>
        <dbReference type="Pfam" id="PF08327"/>
    </source>
</evidence>
<dbReference type="CDD" id="cd07814">
    <property type="entry name" value="SRPBCC_CalC_Aha1-like"/>
    <property type="match status" value="1"/>
</dbReference>
<comment type="similarity">
    <text evidence="1">Belongs to the AHA1 family.</text>
</comment>
<dbReference type="Gene3D" id="3.30.530.20">
    <property type="match status" value="1"/>
</dbReference>
<dbReference type="Pfam" id="PF08327">
    <property type="entry name" value="AHSA1"/>
    <property type="match status" value="1"/>
</dbReference>
<reference evidence="3 4" key="1">
    <citation type="submission" date="2017-10" db="EMBL/GenBank/DDBJ databases">
        <title>Bacillus sp. nov., a halophilic bacterium isolated from a Keqin Lake.</title>
        <authorList>
            <person name="Wang H."/>
        </authorList>
    </citation>
    <scope>NUCLEOTIDE SEQUENCE [LARGE SCALE GENOMIC DNA]</scope>
    <source>
        <strain evidence="3 4">KQ-12</strain>
    </source>
</reference>
<keyword evidence="4" id="KW-1185">Reference proteome</keyword>
<name>A0A323TMP9_9BACI</name>
<sequence>MMRMNTSTTTLTMTRQFSASADSLFDAWMNPEKMKKWFFTMEQTNQVANNEPHVGGTWEIVDHRDGTDYRAIGEYIEVEPLNKIVLTVKMPQFSDSEDRMTVDFIPLEQGCEMVFTHVIFVPHEEGWTKEDIDKSVQEYHDQTEHGWGLMFDNLKQLVETGKVDGPQE</sequence>
<organism evidence="3 4">
    <name type="scientific">Salipaludibacillus keqinensis</name>
    <dbReference type="NCBI Taxonomy" id="2045207"/>
    <lineage>
        <taxon>Bacteria</taxon>
        <taxon>Bacillati</taxon>
        <taxon>Bacillota</taxon>
        <taxon>Bacilli</taxon>
        <taxon>Bacillales</taxon>
        <taxon>Bacillaceae</taxon>
    </lineage>
</organism>
<dbReference type="InterPro" id="IPR023393">
    <property type="entry name" value="START-like_dom_sf"/>
</dbReference>
<evidence type="ECO:0000256" key="1">
    <source>
        <dbReference type="ARBA" id="ARBA00006817"/>
    </source>
</evidence>
<dbReference type="AlphaFoldDB" id="A0A323TMP9"/>
<gene>
    <name evidence="3" type="ORF">CR194_04105</name>
</gene>
<evidence type="ECO:0000313" key="4">
    <source>
        <dbReference type="Proteomes" id="UP000248214"/>
    </source>
</evidence>
<protein>
    <submittedName>
        <fullName evidence="3">ATPase</fullName>
    </submittedName>
</protein>